<reference evidence="2" key="1">
    <citation type="journal article" date="2010" name="Genome Res.">
        <title>Population genomic sequencing of Coccidioides fungi reveals recent hybridization and transposon control.</title>
        <authorList>
            <person name="Neafsey D.E."/>
            <person name="Barker B.M."/>
            <person name="Sharpton T.J."/>
            <person name="Stajich J.E."/>
            <person name="Park D.J."/>
            <person name="Whiston E."/>
            <person name="Hung C.-Y."/>
            <person name="McMahan C."/>
            <person name="White J."/>
            <person name="Sykes S."/>
            <person name="Heiman D."/>
            <person name="Young S."/>
            <person name="Zeng Q."/>
            <person name="Abouelleil A."/>
            <person name="Aftuck L."/>
            <person name="Bessette D."/>
            <person name="Brown A."/>
            <person name="FitzGerald M."/>
            <person name="Lui A."/>
            <person name="Macdonald J.P."/>
            <person name="Priest M."/>
            <person name="Orbach M.J."/>
            <person name="Galgiani J.N."/>
            <person name="Kirkland T.N."/>
            <person name="Cole G.T."/>
            <person name="Birren B.W."/>
            <person name="Henn M.R."/>
            <person name="Taylor J.W."/>
            <person name="Rounsley S.D."/>
        </authorList>
    </citation>
    <scope>NUCLEOTIDE SEQUENCE [LARGE SCALE GENOMIC DNA]</scope>
    <source>
        <strain evidence="2">RMSCC 757 / Silveira</strain>
    </source>
</reference>
<protein>
    <submittedName>
        <fullName evidence="1">Uncharacterized protein</fullName>
    </submittedName>
</protein>
<dbReference type="HOGENOM" id="CLU_2372629_0_0_1"/>
<dbReference type="EMBL" id="GL636498">
    <property type="protein sequence ID" value="EFW16321.1"/>
    <property type="molecule type" value="Genomic_DNA"/>
</dbReference>
<reference evidence="2" key="2">
    <citation type="submission" date="2010-03" db="EMBL/GenBank/DDBJ databases">
        <title>The genome sequence of Coccidioides posadasii strain Silveira.</title>
        <authorList>
            <consortium name="The Broad Institute Genome Sequencing Center for Infectious Disease"/>
            <person name="Neafsey D."/>
            <person name="Orbach M."/>
            <person name="Henn M.R."/>
            <person name="Cole G.T."/>
            <person name="Galgiani J."/>
            <person name="Gardner M.J."/>
            <person name="Kirkland T.N."/>
            <person name="Taylor J.W."/>
            <person name="Young S.K."/>
            <person name="Zeng Q."/>
            <person name="Koehrsen M."/>
            <person name="Alvarado L."/>
            <person name="Berlin A."/>
            <person name="Borenstein D."/>
            <person name="Chapman S.B."/>
            <person name="Chen Z."/>
            <person name="Engels R."/>
            <person name="Freedman E."/>
            <person name="Gellesch M."/>
            <person name="Goldberg J."/>
            <person name="Griggs A."/>
            <person name="Gujja S."/>
            <person name="Heilman E."/>
            <person name="Heiman D."/>
            <person name="Howarth C."/>
            <person name="Jen D."/>
            <person name="Larson L."/>
            <person name="Mehta T."/>
            <person name="Neiman D."/>
            <person name="Park D."/>
            <person name="Pearson M."/>
            <person name="Richards J."/>
            <person name="Roberts A."/>
            <person name="Saif S."/>
            <person name="Shea T."/>
            <person name="Shenoy N."/>
            <person name="Sisk P."/>
            <person name="Stolte C."/>
            <person name="Sykes S."/>
            <person name="Walk T."/>
            <person name="White J."/>
            <person name="Yandava C."/>
            <person name="Haas B."/>
            <person name="Nusbaum C."/>
            <person name="Birren B."/>
        </authorList>
    </citation>
    <scope>NUCLEOTIDE SEQUENCE [LARGE SCALE GENOMIC DNA]</scope>
    <source>
        <strain evidence="2">RMSCC 757 / Silveira</strain>
    </source>
</reference>
<proteinExistence type="predicted"/>
<dbReference type="Proteomes" id="UP000002497">
    <property type="component" value="Unassembled WGS sequence"/>
</dbReference>
<keyword evidence="2" id="KW-1185">Reference proteome</keyword>
<organism evidence="2">
    <name type="scientific">Coccidioides posadasii (strain RMSCC 757 / Silveira)</name>
    <name type="common">Valley fever fungus</name>
    <dbReference type="NCBI Taxonomy" id="443226"/>
    <lineage>
        <taxon>Eukaryota</taxon>
        <taxon>Fungi</taxon>
        <taxon>Dikarya</taxon>
        <taxon>Ascomycota</taxon>
        <taxon>Pezizomycotina</taxon>
        <taxon>Eurotiomycetes</taxon>
        <taxon>Eurotiomycetidae</taxon>
        <taxon>Onygenales</taxon>
        <taxon>Onygenaceae</taxon>
        <taxon>Coccidioides</taxon>
    </lineage>
</organism>
<dbReference type="AlphaFoldDB" id="E9DC19"/>
<evidence type="ECO:0000313" key="1">
    <source>
        <dbReference type="EMBL" id="EFW16321.1"/>
    </source>
</evidence>
<gene>
    <name evidence="1" type="ORF">CPSG_07371</name>
</gene>
<name>E9DC19_COCPS</name>
<dbReference type="VEuPathDB" id="FungiDB:CPSG_07371"/>
<sequence length="95" mass="10731">MICQFSVHTKVVLSKAIRPGCQFITLDSHGMKATPQPYCEYLRNFIFLFHRFRLRAIVHIIFLGLECCFLQPPSGIVFNAGILVVGARILCFLGS</sequence>
<evidence type="ECO:0000313" key="2">
    <source>
        <dbReference type="Proteomes" id="UP000002497"/>
    </source>
</evidence>
<accession>E9DC19</accession>